<dbReference type="EC" id="2.10.1.1" evidence="4 9"/>
<dbReference type="Proteomes" id="UP000242329">
    <property type="component" value="Unassembled WGS sequence"/>
</dbReference>
<dbReference type="GO" id="GO:0061599">
    <property type="term" value="F:molybdopterin molybdotransferase activity"/>
    <property type="evidence" value="ECO:0007669"/>
    <property type="project" value="UniProtKB-UniRule"/>
</dbReference>
<dbReference type="PANTHER" id="PTHR10192:SF5">
    <property type="entry name" value="GEPHYRIN"/>
    <property type="match status" value="1"/>
</dbReference>
<dbReference type="SUPFAM" id="SSF53218">
    <property type="entry name" value="Molybdenum cofactor biosynthesis proteins"/>
    <property type="match status" value="1"/>
</dbReference>
<dbReference type="Pfam" id="PF03454">
    <property type="entry name" value="MoeA_C"/>
    <property type="match status" value="1"/>
</dbReference>
<dbReference type="NCBIfam" id="TIGR00177">
    <property type="entry name" value="molyb_syn"/>
    <property type="match status" value="1"/>
</dbReference>
<evidence type="ECO:0000256" key="1">
    <source>
        <dbReference type="ARBA" id="ARBA00002901"/>
    </source>
</evidence>
<dbReference type="RefSeq" id="WP_073093485.1">
    <property type="nucleotide sequence ID" value="NZ_FQWY01000058.1"/>
</dbReference>
<reference evidence="12" key="1">
    <citation type="submission" date="2016-11" db="EMBL/GenBank/DDBJ databases">
        <authorList>
            <person name="Varghese N."/>
            <person name="Submissions S."/>
        </authorList>
    </citation>
    <scope>NUCLEOTIDE SEQUENCE [LARGE SCALE GENOMIC DNA]</scope>
    <source>
        <strain evidence="12">DSM 11003</strain>
    </source>
</reference>
<dbReference type="Gene3D" id="2.170.190.11">
    <property type="entry name" value="Molybdopterin biosynthesis moea protein, domain 3"/>
    <property type="match status" value="1"/>
</dbReference>
<dbReference type="SUPFAM" id="SSF63867">
    <property type="entry name" value="MoeA C-terminal domain-like"/>
    <property type="match status" value="1"/>
</dbReference>
<accession>A0A1M5RUL3</accession>
<dbReference type="InterPro" id="IPR005110">
    <property type="entry name" value="MoeA_linker/N"/>
</dbReference>
<comment type="catalytic activity">
    <reaction evidence="8">
        <text>adenylyl-molybdopterin + molybdate = Mo-molybdopterin + AMP + H(+)</text>
        <dbReference type="Rhea" id="RHEA:35047"/>
        <dbReference type="ChEBI" id="CHEBI:15378"/>
        <dbReference type="ChEBI" id="CHEBI:36264"/>
        <dbReference type="ChEBI" id="CHEBI:62727"/>
        <dbReference type="ChEBI" id="CHEBI:71302"/>
        <dbReference type="ChEBI" id="CHEBI:456215"/>
        <dbReference type="EC" id="2.10.1.1"/>
    </reaction>
</comment>
<sequence>MPEFFKVIKYEEALGCIKDNLPRPASGKIKINEAWNKVLAKDIICPEDMPPFDRSTVDGYAVIAKDTFGASESMPAFLQYIGEIKMGEKADLALEEGKCVWIPTGGMLPLNANAVVMVEYTEKLGEDTVLINRPVAPLENIIQKGEDARKGQELFKKGKFLRPQDIGFLASLGIAEVEVFMPYRVGIISTGDEIIPVEEKPDGAKIRDVNSYSLAAAVLACSCAARNYPIVRDNFNELKACLNVALRENDIVLISGGSSVGVMDVTLQVLKSFPEVKLLFHGLAVKPGKPTMGARIGGKLVVGLPGHPVSALTIFYVLLKPLLSGSQAVKTEAVLQANISSQAGRDDFIPVVLRDNDGVLEAWPLLGKSGMMSILAMADGYLHIPYEKQGLLKGEKIEVIIF</sequence>
<evidence type="ECO:0000256" key="8">
    <source>
        <dbReference type="ARBA" id="ARBA00047317"/>
    </source>
</evidence>
<dbReference type="SMART" id="SM00852">
    <property type="entry name" value="MoCF_biosynth"/>
    <property type="match status" value="1"/>
</dbReference>
<evidence type="ECO:0000259" key="10">
    <source>
        <dbReference type="SMART" id="SM00852"/>
    </source>
</evidence>
<evidence type="ECO:0000256" key="7">
    <source>
        <dbReference type="ARBA" id="ARBA00023150"/>
    </source>
</evidence>
<dbReference type="NCBIfam" id="NF045515">
    <property type="entry name" value="Glp_gephyrin"/>
    <property type="match status" value="1"/>
</dbReference>
<feature type="domain" description="MoaB/Mog" evidence="10">
    <location>
        <begin position="186"/>
        <end position="325"/>
    </location>
</feature>
<dbReference type="Gene3D" id="3.90.105.10">
    <property type="entry name" value="Molybdopterin biosynthesis moea protein, domain 2"/>
    <property type="match status" value="1"/>
</dbReference>
<comment type="cofactor">
    <cofactor evidence="9">
        <name>Mg(2+)</name>
        <dbReference type="ChEBI" id="CHEBI:18420"/>
    </cofactor>
</comment>
<dbReference type="InterPro" id="IPR001453">
    <property type="entry name" value="MoaB/Mog_dom"/>
</dbReference>
<dbReference type="UniPathway" id="UPA00344"/>
<evidence type="ECO:0000313" key="11">
    <source>
        <dbReference type="EMBL" id="SHH29728.1"/>
    </source>
</evidence>
<name>A0A1M5RUL3_9FIRM</name>
<proteinExistence type="inferred from homology"/>
<keyword evidence="12" id="KW-1185">Reference proteome</keyword>
<dbReference type="Gene3D" id="3.40.980.10">
    <property type="entry name" value="MoaB/Mog-like domain"/>
    <property type="match status" value="1"/>
</dbReference>
<dbReference type="OrthoDB" id="9804758at2"/>
<evidence type="ECO:0000256" key="3">
    <source>
        <dbReference type="ARBA" id="ARBA00010763"/>
    </source>
</evidence>
<comment type="similarity">
    <text evidence="3 9">Belongs to the MoeA family.</text>
</comment>
<dbReference type="AlphaFoldDB" id="A0A1M5RUL3"/>
<evidence type="ECO:0000256" key="9">
    <source>
        <dbReference type="RuleBase" id="RU365090"/>
    </source>
</evidence>
<evidence type="ECO:0000256" key="5">
    <source>
        <dbReference type="ARBA" id="ARBA00021108"/>
    </source>
</evidence>
<dbReference type="GO" id="GO:0046872">
    <property type="term" value="F:metal ion binding"/>
    <property type="evidence" value="ECO:0007669"/>
    <property type="project" value="UniProtKB-UniRule"/>
</dbReference>
<keyword evidence="9" id="KW-0460">Magnesium</keyword>
<comment type="function">
    <text evidence="1 9">Catalyzes the insertion of molybdate into adenylated molybdopterin with the concomitant release of AMP.</text>
</comment>
<dbReference type="InterPro" id="IPR038987">
    <property type="entry name" value="MoeA-like"/>
</dbReference>
<dbReference type="InterPro" id="IPR036688">
    <property type="entry name" value="MoeA_C_domain_IV_sf"/>
</dbReference>
<evidence type="ECO:0000256" key="2">
    <source>
        <dbReference type="ARBA" id="ARBA00005046"/>
    </source>
</evidence>
<keyword evidence="7 9" id="KW-0501">Molybdenum cofactor biosynthesis</keyword>
<evidence type="ECO:0000256" key="4">
    <source>
        <dbReference type="ARBA" id="ARBA00013269"/>
    </source>
</evidence>
<evidence type="ECO:0000256" key="6">
    <source>
        <dbReference type="ARBA" id="ARBA00022505"/>
    </source>
</evidence>
<organism evidence="11 12">
    <name type="scientific">Thermosyntropha lipolytica DSM 11003</name>
    <dbReference type="NCBI Taxonomy" id="1123382"/>
    <lineage>
        <taxon>Bacteria</taxon>
        <taxon>Bacillati</taxon>
        <taxon>Bacillota</taxon>
        <taxon>Clostridia</taxon>
        <taxon>Eubacteriales</taxon>
        <taxon>Syntrophomonadaceae</taxon>
        <taxon>Thermosyntropha</taxon>
    </lineage>
</organism>
<dbReference type="Gene3D" id="2.40.340.10">
    <property type="entry name" value="MoeA, C-terminal, domain IV"/>
    <property type="match status" value="1"/>
</dbReference>
<gene>
    <name evidence="11" type="ORF">SAMN02745221_02107</name>
</gene>
<evidence type="ECO:0000313" key="12">
    <source>
        <dbReference type="Proteomes" id="UP000242329"/>
    </source>
</evidence>
<dbReference type="GO" id="GO:0005829">
    <property type="term" value="C:cytosol"/>
    <property type="evidence" value="ECO:0007669"/>
    <property type="project" value="TreeGrafter"/>
</dbReference>
<dbReference type="EMBL" id="FQWY01000058">
    <property type="protein sequence ID" value="SHH29728.1"/>
    <property type="molecule type" value="Genomic_DNA"/>
</dbReference>
<comment type="pathway">
    <text evidence="2 9">Cofactor biosynthesis; molybdopterin biosynthesis.</text>
</comment>
<dbReference type="GO" id="GO:0006777">
    <property type="term" value="P:Mo-molybdopterin cofactor biosynthetic process"/>
    <property type="evidence" value="ECO:0007669"/>
    <property type="project" value="UniProtKB-UniRule"/>
</dbReference>
<dbReference type="Pfam" id="PF03453">
    <property type="entry name" value="MoeA_N"/>
    <property type="match status" value="1"/>
</dbReference>
<dbReference type="InterPro" id="IPR036135">
    <property type="entry name" value="MoeA_linker/N_sf"/>
</dbReference>
<dbReference type="InterPro" id="IPR005111">
    <property type="entry name" value="MoeA_C_domain_IV"/>
</dbReference>
<dbReference type="SUPFAM" id="SSF63882">
    <property type="entry name" value="MoeA N-terminal region -like"/>
    <property type="match status" value="1"/>
</dbReference>
<dbReference type="STRING" id="1123382.SAMN02745221_02107"/>
<keyword evidence="9" id="KW-0808">Transferase</keyword>
<protein>
    <recommendedName>
        <fullName evidence="5 9">Molybdopterin molybdenumtransferase</fullName>
        <ecNumber evidence="4 9">2.10.1.1</ecNumber>
    </recommendedName>
</protein>
<dbReference type="CDD" id="cd00887">
    <property type="entry name" value="MoeA"/>
    <property type="match status" value="1"/>
</dbReference>
<keyword evidence="9" id="KW-0479">Metal-binding</keyword>
<dbReference type="InterPro" id="IPR036425">
    <property type="entry name" value="MoaB/Mog-like_dom_sf"/>
</dbReference>
<dbReference type="PANTHER" id="PTHR10192">
    <property type="entry name" value="MOLYBDOPTERIN BIOSYNTHESIS PROTEIN"/>
    <property type="match status" value="1"/>
</dbReference>
<dbReference type="Pfam" id="PF00994">
    <property type="entry name" value="MoCF_biosynth"/>
    <property type="match status" value="1"/>
</dbReference>
<keyword evidence="6 9" id="KW-0500">Molybdenum</keyword>